<sequence>MNFKFFALITFMCASLSVFSQENGNTIEDQFVDVVDKSNNYQEFKVIKKSKINVLRKNILDSVAALENTITTAYAEIDTQKTEISTLKATLATTQDNLSVSKEKEDGIELIGILTQKSTYNTVMWSIVLVLLAILAFLFYKFKNSHAVTKDAKLRLDETESEFDAHRRKTLENEQQLRRKLQDEINKNRNVS</sequence>
<feature type="transmembrane region" description="Helical" evidence="2">
    <location>
        <begin position="123"/>
        <end position="140"/>
    </location>
</feature>
<accession>A0A3L9YXM7</accession>
<gene>
    <name evidence="4" type="ORF">BXY75_1463</name>
</gene>
<dbReference type="RefSeq" id="WP_121907022.1">
    <property type="nucleotide sequence ID" value="NZ_REFC01000012.1"/>
</dbReference>
<reference evidence="4 5" key="1">
    <citation type="submission" date="2018-10" db="EMBL/GenBank/DDBJ databases">
        <title>Genomic Encyclopedia of Archaeal and Bacterial Type Strains, Phase II (KMG-II): from individual species to whole genera.</title>
        <authorList>
            <person name="Goeker M."/>
        </authorList>
    </citation>
    <scope>NUCLEOTIDE SEQUENCE [LARGE SCALE GENOMIC DNA]</scope>
    <source>
        <strain evidence="4 5">DSM 23424</strain>
    </source>
</reference>
<keyword evidence="5" id="KW-1185">Reference proteome</keyword>
<feature type="chain" id="PRO_5018080034" description="tRNA (Guanine-N1)-methyltransferase" evidence="3">
    <location>
        <begin position="21"/>
        <end position="192"/>
    </location>
</feature>
<comment type="caution">
    <text evidence="4">The sequence shown here is derived from an EMBL/GenBank/DDBJ whole genome shotgun (WGS) entry which is preliminary data.</text>
</comment>
<evidence type="ECO:0008006" key="6">
    <source>
        <dbReference type="Google" id="ProtNLM"/>
    </source>
</evidence>
<feature type="signal peptide" evidence="3">
    <location>
        <begin position="1"/>
        <end position="20"/>
    </location>
</feature>
<keyword evidence="2" id="KW-0812">Transmembrane</keyword>
<dbReference type="Proteomes" id="UP000271339">
    <property type="component" value="Unassembled WGS sequence"/>
</dbReference>
<proteinExistence type="predicted"/>
<organism evidence="4 5">
    <name type="scientific">Ulvibacter antarcticus</name>
    <dbReference type="NCBI Taxonomy" id="442714"/>
    <lineage>
        <taxon>Bacteria</taxon>
        <taxon>Pseudomonadati</taxon>
        <taxon>Bacteroidota</taxon>
        <taxon>Flavobacteriia</taxon>
        <taxon>Flavobacteriales</taxon>
        <taxon>Flavobacteriaceae</taxon>
        <taxon>Ulvibacter</taxon>
    </lineage>
</organism>
<evidence type="ECO:0000256" key="1">
    <source>
        <dbReference type="SAM" id="Coils"/>
    </source>
</evidence>
<evidence type="ECO:0000256" key="2">
    <source>
        <dbReference type="SAM" id="Phobius"/>
    </source>
</evidence>
<dbReference type="OrthoDB" id="981213at2"/>
<evidence type="ECO:0000313" key="4">
    <source>
        <dbReference type="EMBL" id="RMA64587.1"/>
    </source>
</evidence>
<keyword evidence="2" id="KW-0472">Membrane</keyword>
<keyword evidence="3" id="KW-0732">Signal</keyword>
<evidence type="ECO:0000313" key="5">
    <source>
        <dbReference type="Proteomes" id="UP000271339"/>
    </source>
</evidence>
<name>A0A3L9YXM7_9FLAO</name>
<keyword evidence="1" id="KW-0175">Coiled coil</keyword>
<protein>
    <recommendedName>
        <fullName evidence="6">tRNA (Guanine-N1)-methyltransferase</fullName>
    </recommendedName>
</protein>
<feature type="coiled-coil region" evidence="1">
    <location>
        <begin position="149"/>
        <end position="191"/>
    </location>
</feature>
<keyword evidence="2" id="KW-1133">Transmembrane helix</keyword>
<evidence type="ECO:0000256" key="3">
    <source>
        <dbReference type="SAM" id="SignalP"/>
    </source>
</evidence>
<dbReference type="AlphaFoldDB" id="A0A3L9YXM7"/>
<dbReference type="EMBL" id="REFC01000012">
    <property type="protein sequence ID" value="RMA64587.1"/>
    <property type="molecule type" value="Genomic_DNA"/>
</dbReference>